<dbReference type="PANTHER" id="PTHR42774">
    <property type="entry name" value="PHOSPHOTRANSFERASE SYSTEM TRANSPORT PROTEIN"/>
    <property type="match status" value="1"/>
</dbReference>
<gene>
    <name evidence="4" type="ORF">DIZ78_14855</name>
</gene>
<evidence type="ECO:0000313" key="4">
    <source>
        <dbReference type="EMBL" id="RDH83273.1"/>
    </source>
</evidence>
<dbReference type="AlphaFoldDB" id="A0A370DEJ5"/>
<dbReference type="InterPro" id="IPR002173">
    <property type="entry name" value="Carboh/pur_kinase_PfkB_CS"/>
</dbReference>
<protein>
    <submittedName>
        <fullName evidence="4">Ketohexokinase</fullName>
    </submittedName>
</protein>
<evidence type="ECO:0000256" key="1">
    <source>
        <dbReference type="ARBA" id="ARBA00022679"/>
    </source>
</evidence>
<dbReference type="GO" id="GO:0016301">
    <property type="term" value="F:kinase activity"/>
    <property type="evidence" value="ECO:0007669"/>
    <property type="project" value="UniProtKB-KW"/>
</dbReference>
<proteinExistence type="predicted"/>
<evidence type="ECO:0000259" key="3">
    <source>
        <dbReference type="Pfam" id="PF00294"/>
    </source>
</evidence>
<dbReference type="PROSITE" id="PS00584">
    <property type="entry name" value="PFKB_KINASES_2"/>
    <property type="match status" value="1"/>
</dbReference>
<dbReference type="Pfam" id="PF00294">
    <property type="entry name" value="PfkB"/>
    <property type="match status" value="1"/>
</dbReference>
<dbReference type="EMBL" id="QFXE01000020">
    <property type="protein sequence ID" value="RDH83273.1"/>
    <property type="molecule type" value="Genomic_DNA"/>
</dbReference>
<dbReference type="Proteomes" id="UP000254771">
    <property type="component" value="Unassembled WGS sequence"/>
</dbReference>
<dbReference type="PANTHER" id="PTHR42774:SF3">
    <property type="entry name" value="KETOHEXOKINASE"/>
    <property type="match status" value="1"/>
</dbReference>
<evidence type="ECO:0000256" key="2">
    <source>
        <dbReference type="ARBA" id="ARBA00022777"/>
    </source>
</evidence>
<dbReference type="SUPFAM" id="SSF53613">
    <property type="entry name" value="Ribokinase-like"/>
    <property type="match status" value="1"/>
</dbReference>
<keyword evidence="2" id="KW-0418">Kinase</keyword>
<name>A0A370DEJ5_9GAMM</name>
<feature type="domain" description="Carbohydrate kinase PfkB" evidence="3">
    <location>
        <begin position="3"/>
        <end position="283"/>
    </location>
</feature>
<dbReference type="InterPro" id="IPR011611">
    <property type="entry name" value="PfkB_dom"/>
</dbReference>
<keyword evidence="1" id="KW-0808">Transferase</keyword>
<organism evidence="4 5">
    <name type="scientific">endosymbiont of Escarpia spicata</name>
    <dbReference type="NCBI Taxonomy" id="2200908"/>
    <lineage>
        <taxon>Bacteria</taxon>
        <taxon>Pseudomonadati</taxon>
        <taxon>Pseudomonadota</taxon>
        <taxon>Gammaproteobacteria</taxon>
        <taxon>sulfur-oxidizing symbionts</taxon>
    </lineage>
</organism>
<dbReference type="Gene3D" id="3.40.1190.20">
    <property type="match status" value="1"/>
</dbReference>
<dbReference type="InterPro" id="IPR052562">
    <property type="entry name" value="Ketohexokinase-related"/>
</dbReference>
<accession>A0A370DEJ5</accession>
<dbReference type="InterPro" id="IPR029056">
    <property type="entry name" value="Ribokinase-like"/>
</dbReference>
<evidence type="ECO:0000313" key="5">
    <source>
        <dbReference type="Proteomes" id="UP000254771"/>
    </source>
</evidence>
<reference evidence="4 5" key="1">
    <citation type="journal article" date="2018" name="ISME J.">
        <title>Endosymbiont genomes yield clues of tubeworm success.</title>
        <authorList>
            <person name="Li Y."/>
            <person name="Liles M.R."/>
            <person name="Halanych K.M."/>
        </authorList>
    </citation>
    <scope>NUCLEOTIDE SEQUENCE [LARGE SCALE GENOMIC DNA]</scope>
    <source>
        <strain evidence="4">A1462</strain>
    </source>
</reference>
<sequence length="290" mass="31591">MRILSVGIATLDIINTVAAYPSEDEELRALEHRVARGGNATNTLVVLSQLGHACSWAGTIADEPDSRYILDDLTRYGIDLSHLVHHASSKVPTSYVVLSRENASRSIVHYRDLPEYSAKDFNAVNPVEFDWIHFEGRNPTETLQMLQRVKEGFPQVGCSLEVEKPRDGIDALLALPDVLFFSKVFAESRGHADAASLLMAMRECNPRALLFCAWGDEGAWMLKADGGMQHQPAVQPAELVDTLGAGDVFNAGVIDGLLRENSYGQVLMQAVRLAGIKCGQVGFGINTGAL</sequence>
<comment type="caution">
    <text evidence="4">The sequence shown here is derived from an EMBL/GenBank/DDBJ whole genome shotgun (WGS) entry which is preliminary data.</text>
</comment>
<keyword evidence="5" id="KW-1185">Reference proteome</keyword>